<name>A0ABM8LVI8_9BURK</name>
<gene>
    <name evidence="10" type="primary">glpK_1</name>
    <name evidence="10" type="ORF">LMG7053_02355</name>
</gene>
<dbReference type="PROSITE" id="PS00445">
    <property type="entry name" value="FGGY_KINASES_2"/>
    <property type="match status" value="1"/>
</dbReference>
<comment type="caution">
    <text evidence="10">The sequence shown here is derived from an EMBL/GenBank/DDBJ whole genome shotgun (WGS) entry which is preliminary data.</text>
</comment>
<dbReference type="GO" id="GO:0004370">
    <property type="term" value="F:glycerol kinase activity"/>
    <property type="evidence" value="ECO:0007669"/>
    <property type="project" value="UniProtKB-EC"/>
</dbReference>
<keyword evidence="5" id="KW-0067">ATP-binding</keyword>
<evidence type="ECO:0000256" key="4">
    <source>
        <dbReference type="ARBA" id="ARBA00022777"/>
    </source>
</evidence>
<keyword evidence="3" id="KW-0547">Nucleotide-binding</keyword>
<feature type="domain" description="Carbohydrate kinase FGGY C-terminal" evidence="9">
    <location>
        <begin position="265"/>
        <end position="457"/>
    </location>
</feature>
<dbReference type="InterPro" id="IPR000577">
    <property type="entry name" value="Carb_kinase_FGGY"/>
</dbReference>
<organism evidence="10 11">
    <name type="scientific">Achromobacter ruhlandii</name>
    <dbReference type="NCBI Taxonomy" id="72557"/>
    <lineage>
        <taxon>Bacteria</taxon>
        <taxon>Pseudomonadati</taxon>
        <taxon>Pseudomonadota</taxon>
        <taxon>Betaproteobacteria</taxon>
        <taxon>Burkholderiales</taxon>
        <taxon>Alcaligenaceae</taxon>
        <taxon>Achromobacter</taxon>
    </lineage>
</organism>
<comment type="similarity">
    <text evidence="1 7">Belongs to the FGGY kinase family.</text>
</comment>
<dbReference type="InterPro" id="IPR018483">
    <property type="entry name" value="Carb_kinase_FGGY_CS"/>
</dbReference>
<dbReference type="Pfam" id="PF00370">
    <property type="entry name" value="FGGY_N"/>
    <property type="match status" value="1"/>
</dbReference>
<evidence type="ECO:0000259" key="9">
    <source>
        <dbReference type="Pfam" id="PF02782"/>
    </source>
</evidence>
<keyword evidence="4 7" id="KW-0418">Kinase</keyword>
<dbReference type="EMBL" id="CADILJ010000016">
    <property type="protein sequence ID" value="CAB3947277.1"/>
    <property type="molecule type" value="Genomic_DNA"/>
</dbReference>
<dbReference type="SUPFAM" id="SSF53067">
    <property type="entry name" value="Actin-like ATPase domain"/>
    <property type="match status" value="2"/>
</dbReference>
<reference evidence="10 11" key="1">
    <citation type="submission" date="2020-04" db="EMBL/GenBank/DDBJ databases">
        <authorList>
            <person name="De Canck E."/>
        </authorList>
    </citation>
    <scope>NUCLEOTIDE SEQUENCE [LARGE SCALE GENOMIC DNA]</scope>
    <source>
        <strain evidence="10 11">LMG 7053</strain>
    </source>
</reference>
<protein>
    <recommendedName>
        <fullName evidence="6">ATP:glycerol 3-phosphotransferase</fullName>
    </recommendedName>
</protein>
<dbReference type="PANTHER" id="PTHR10196:SF69">
    <property type="entry name" value="GLYCEROL KINASE"/>
    <property type="match status" value="1"/>
</dbReference>
<dbReference type="PANTHER" id="PTHR10196">
    <property type="entry name" value="SUGAR KINASE"/>
    <property type="match status" value="1"/>
</dbReference>
<dbReference type="InterPro" id="IPR018484">
    <property type="entry name" value="FGGY_N"/>
</dbReference>
<evidence type="ECO:0000256" key="5">
    <source>
        <dbReference type="ARBA" id="ARBA00022840"/>
    </source>
</evidence>
<dbReference type="Proteomes" id="UP000494161">
    <property type="component" value="Unassembled WGS sequence"/>
</dbReference>
<dbReference type="Pfam" id="PF02782">
    <property type="entry name" value="FGGY_C"/>
    <property type="match status" value="1"/>
</dbReference>
<dbReference type="InterPro" id="IPR018485">
    <property type="entry name" value="FGGY_C"/>
</dbReference>
<evidence type="ECO:0000313" key="11">
    <source>
        <dbReference type="Proteomes" id="UP000494161"/>
    </source>
</evidence>
<dbReference type="Gene3D" id="3.30.420.40">
    <property type="match status" value="2"/>
</dbReference>
<dbReference type="PIRSF" id="PIRSF000538">
    <property type="entry name" value="GlpK"/>
    <property type="match status" value="1"/>
</dbReference>
<evidence type="ECO:0000256" key="2">
    <source>
        <dbReference type="ARBA" id="ARBA00022679"/>
    </source>
</evidence>
<proteinExistence type="inferred from homology"/>
<evidence type="ECO:0000256" key="6">
    <source>
        <dbReference type="ARBA" id="ARBA00043149"/>
    </source>
</evidence>
<evidence type="ECO:0000256" key="1">
    <source>
        <dbReference type="ARBA" id="ARBA00009156"/>
    </source>
</evidence>
<feature type="domain" description="Carbohydrate kinase FGGY N-terminal" evidence="8">
    <location>
        <begin position="11"/>
        <end position="256"/>
    </location>
</feature>
<accession>A0ABM8LVI8</accession>
<evidence type="ECO:0000313" key="10">
    <source>
        <dbReference type="EMBL" id="CAB3947277.1"/>
    </source>
</evidence>
<evidence type="ECO:0000259" key="8">
    <source>
        <dbReference type="Pfam" id="PF00370"/>
    </source>
</evidence>
<evidence type="ECO:0000256" key="7">
    <source>
        <dbReference type="RuleBase" id="RU003733"/>
    </source>
</evidence>
<dbReference type="InterPro" id="IPR043129">
    <property type="entry name" value="ATPase_NBD"/>
</dbReference>
<sequence length="518" mass="55796">MRDADNMPNNVILAIDAGTSGTRAALVSGDGHVSGQEYLALRVDTPRPGVVEQDADAILERTLQVCRKVIAQARRDGQAIVALALATQRATAVLWDTATGRALVPAMVWQDTRYVDELDRLAPAWNPRLLEQVGRPAGVRSPYLWAARHLRDSPAVGQAWRERRLAFGTVDTWLLWHLSDRRECVTTPTNATSAGAYVLSGHRYYLDWIDALEFPRELLPALRQESDDFGQTRADLLGLAVPIRASAGDQHAGAVGLGCLDRGQAMCVHGTGSFVDLIIGPETPVNSGRFEGSLTMTARRQDQVSHFAVETFVSTTGSALNWVCDKLKWFRNAQEISELAATAQSAGGVTFIPALTGLRVPRMAAGARASLTGISMATTQAEVAYAILEGIAHSVASCIEADEEVSGVRVSELVVGGGLSSSDPLLRIQADLLGIPIRRMREADRASLRGAAFLAGASGLLWPSLQAARQTAATDAVFQPTLAAEARARRRALWHSRVESELAHAGLYSQDKQEALRT</sequence>
<keyword evidence="11" id="KW-1185">Reference proteome</keyword>
<keyword evidence="2 7" id="KW-0808">Transferase</keyword>
<evidence type="ECO:0000256" key="3">
    <source>
        <dbReference type="ARBA" id="ARBA00022741"/>
    </source>
</evidence>